<keyword evidence="2" id="KW-0378">Hydrolase</keyword>
<evidence type="ECO:0000256" key="4">
    <source>
        <dbReference type="ARBA" id="ARBA00025742"/>
    </source>
</evidence>
<dbReference type="RefSeq" id="WP_121035440.1">
    <property type="nucleotide sequence ID" value="NZ_RBXT01000001.1"/>
</dbReference>
<protein>
    <submittedName>
        <fullName evidence="6">Calcineurin-like phosphoesterase family protein</fullName>
    </submittedName>
</protein>
<keyword evidence="1" id="KW-0479">Metal-binding</keyword>
<comment type="similarity">
    <text evidence="4">Belongs to the cyclic nucleotide phosphodiesterase class-III family.</text>
</comment>
<evidence type="ECO:0000313" key="6">
    <source>
        <dbReference type="EMBL" id="RKT79659.1"/>
    </source>
</evidence>
<dbReference type="InterPro" id="IPR029052">
    <property type="entry name" value="Metallo-depent_PP-like"/>
</dbReference>
<comment type="caution">
    <text evidence="6">The sequence shown here is derived from an EMBL/GenBank/DDBJ whole genome shotgun (WGS) entry which is preliminary data.</text>
</comment>
<dbReference type="SUPFAM" id="SSF56300">
    <property type="entry name" value="Metallo-dependent phosphatases"/>
    <property type="match status" value="1"/>
</dbReference>
<dbReference type="PANTHER" id="PTHR42988">
    <property type="entry name" value="PHOSPHOHYDROLASE"/>
    <property type="match status" value="1"/>
</dbReference>
<dbReference type="AlphaFoldDB" id="A0A495Y1X6"/>
<dbReference type="PANTHER" id="PTHR42988:SF2">
    <property type="entry name" value="CYCLIC NUCLEOTIDE PHOSPHODIESTERASE CBUA0032-RELATED"/>
    <property type="match status" value="1"/>
</dbReference>
<evidence type="ECO:0000313" key="7">
    <source>
        <dbReference type="Proteomes" id="UP000278440"/>
    </source>
</evidence>
<dbReference type="Proteomes" id="UP000278440">
    <property type="component" value="Unassembled WGS sequence"/>
</dbReference>
<dbReference type="GO" id="GO:0046872">
    <property type="term" value="F:metal ion binding"/>
    <property type="evidence" value="ECO:0007669"/>
    <property type="project" value="UniProtKB-KW"/>
</dbReference>
<dbReference type="OrthoDB" id="5241795at2"/>
<dbReference type="EMBL" id="RBXT01000001">
    <property type="protein sequence ID" value="RKT79659.1"/>
    <property type="molecule type" value="Genomic_DNA"/>
</dbReference>
<dbReference type="InterPro" id="IPR004843">
    <property type="entry name" value="Calcineurin-like_PHP"/>
</dbReference>
<dbReference type="Pfam" id="PF00149">
    <property type="entry name" value="Metallophos"/>
    <property type="match status" value="1"/>
</dbReference>
<dbReference type="InterPro" id="IPR050884">
    <property type="entry name" value="CNP_phosphodiesterase-III"/>
</dbReference>
<keyword evidence="7" id="KW-1185">Reference proteome</keyword>
<reference evidence="6 7" key="1">
    <citation type="submission" date="2018-10" db="EMBL/GenBank/DDBJ databases">
        <title>Sequencing the genomes of 1000 actinobacteria strains.</title>
        <authorList>
            <person name="Klenk H.-P."/>
        </authorList>
    </citation>
    <scope>NUCLEOTIDE SEQUENCE [LARGE SCALE GENOMIC DNA]</scope>
    <source>
        <strain evidence="6 7">DSM 44267</strain>
    </source>
</reference>
<evidence type="ECO:0000256" key="1">
    <source>
        <dbReference type="ARBA" id="ARBA00022723"/>
    </source>
</evidence>
<name>A0A495Y1X6_9MICO</name>
<dbReference type="GO" id="GO:0016787">
    <property type="term" value="F:hydrolase activity"/>
    <property type="evidence" value="ECO:0007669"/>
    <property type="project" value="UniProtKB-KW"/>
</dbReference>
<accession>A0A495Y1X6</accession>
<gene>
    <name evidence="6" type="ORF">DFJ68_3133</name>
</gene>
<keyword evidence="3" id="KW-0408">Iron</keyword>
<proteinExistence type="inferred from homology"/>
<feature type="domain" description="Calcineurin-like phosphoesterase" evidence="5">
    <location>
        <begin position="14"/>
        <end position="207"/>
    </location>
</feature>
<evidence type="ECO:0000259" key="5">
    <source>
        <dbReference type="Pfam" id="PF00149"/>
    </source>
</evidence>
<evidence type="ECO:0000256" key="3">
    <source>
        <dbReference type="ARBA" id="ARBA00023004"/>
    </source>
</evidence>
<sequence length="298" mass="31793">MAASTRRASRTHVVAHLSDTHLLAPGQLLHGRVDTGAQLRQALSRVEQSAEPIDALVVSGDLTDTADPRAYALFREIVDPVVERLGAVLVTTGGNHDERRPLAAALHGLDTDAPQDRVHDVRGLRVVTLDSAVPGYHHGGLDDAQYAWLATVLAEPAEHGTLLVVHHAPIAYRSPTMTLLDFDDVGRLGAAVAGTDVRAVLSGHLHVTSFGTLAGIPVLVAGGVSYADDIAVPPELMMGVDGPQSWNLVEVYPDDVVSTVAPVTDHPTWAVLTDAVREYLAAVPEDERREVFSRKRTG</sequence>
<organism evidence="6 7">
    <name type="scientific">Terracoccus luteus</name>
    <dbReference type="NCBI Taxonomy" id="53356"/>
    <lineage>
        <taxon>Bacteria</taxon>
        <taxon>Bacillati</taxon>
        <taxon>Actinomycetota</taxon>
        <taxon>Actinomycetes</taxon>
        <taxon>Micrococcales</taxon>
        <taxon>Intrasporangiaceae</taxon>
        <taxon>Terracoccus</taxon>
    </lineage>
</organism>
<evidence type="ECO:0000256" key="2">
    <source>
        <dbReference type="ARBA" id="ARBA00022801"/>
    </source>
</evidence>
<dbReference type="Gene3D" id="3.60.21.10">
    <property type="match status" value="1"/>
</dbReference>